<dbReference type="Pfam" id="PF02518">
    <property type="entry name" value="HATPase_c"/>
    <property type="match status" value="1"/>
</dbReference>
<evidence type="ECO:0000259" key="12">
    <source>
        <dbReference type="PROSITE" id="PS50109"/>
    </source>
</evidence>
<dbReference type="Pfam" id="PF00512">
    <property type="entry name" value="HisKA"/>
    <property type="match status" value="1"/>
</dbReference>
<dbReference type="GO" id="GO:0000155">
    <property type="term" value="F:phosphorelay sensor kinase activity"/>
    <property type="evidence" value="ECO:0007669"/>
    <property type="project" value="InterPro"/>
</dbReference>
<dbReference type="EC" id="2.7.13.3" evidence="3"/>
<dbReference type="RefSeq" id="WP_096003798.1">
    <property type="nucleotide sequence ID" value="NZ_NTMR01000005.1"/>
</dbReference>
<dbReference type="PANTHER" id="PTHR45436">
    <property type="entry name" value="SENSOR HISTIDINE KINASE YKOH"/>
    <property type="match status" value="1"/>
</dbReference>
<evidence type="ECO:0000256" key="3">
    <source>
        <dbReference type="ARBA" id="ARBA00012438"/>
    </source>
</evidence>
<evidence type="ECO:0000256" key="6">
    <source>
        <dbReference type="ARBA" id="ARBA00022692"/>
    </source>
</evidence>
<gene>
    <name evidence="14" type="ORF">CNQ84_04880</name>
</gene>
<dbReference type="PROSITE" id="PS50885">
    <property type="entry name" value="HAMP"/>
    <property type="match status" value="1"/>
</dbReference>
<dbReference type="InterPro" id="IPR036097">
    <property type="entry name" value="HisK_dim/P_sf"/>
</dbReference>
<dbReference type="AlphaFoldDB" id="A0A2A3MJX5"/>
<proteinExistence type="predicted"/>
<dbReference type="PRINTS" id="PR00344">
    <property type="entry name" value="BCTRLSENSOR"/>
</dbReference>
<dbReference type="Gene3D" id="1.10.287.130">
    <property type="match status" value="1"/>
</dbReference>
<comment type="subcellular location">
    <subcellularLocation>
        <location evidence="2">Membrane</location>
    </subcellularLocation>
</comment>
<keyword evidence="8 11" id="KW-1133">Transmembrane helix</keyword>
<evidence type="ECO:0000256" key="4">
    <source>
        <dbReference type="ARBA" id="ARBA00022553"/>
    </source>
</evidence>
<evidence type="ECO:0000256" key="8">
    <source>
        <dbReference type="ARBA" id="ARBA00022989"/>
    </source>
</evidence>
<organism evidence="14 15">
    <name type="scientific">Pseudomonas abyssi</name>
    <dbReference type="NCBI Taxonomy" id="170540"/>
    <lineage>
        <taxon>Bacteria</taxon>
        <taxon>Pseudomonadati</taxon>
        <taxon>Pseudomonadota</taxon>
        <taxon>Gammaproteobacteria</taxon>
        <taxon>Pseudomonadales</taxon>
        <taxon>Pseudomonadaceae</taxon>
        <taxon>Pseudomonas</taxon>
    </lineage>
</organism>
<keyword evidence="10 11" id="KW-0472">Membrane</keyword>
<dbReference type="Gene3D" id="3.30.565.10">
    <property type="entry name" value="Histidine kinase-like ATPase, C-terminal domain"/>
    <property type="match status" value="1"/>
</dbReference>
<keyword evidence="9" id="KW-0902">Two-component regulatory system</keyword>
<reference evidence="14 15" key="1">
    <citation type="submission" date="2017-09" db="EMBL/GenBank/DDBJ databases">
        <title>Pseudomonas abyssi sp. nov. isolated from Abyssopelagic Water.</title>
        <authorList>
            <person name="Wei Y."/>
        </authorList>
    </citation>
    <scope>NUCLEOTIDE SEQUENCE [LARGE SCALE GENOMIC DNA]</scope>
    <source>
        <strain evidence="14 15">MT5</strain>
    </source>
</reference>
<dbReference type="InterPro" id="IPR005467">
    <property type="entry name" value="His_kinase_dom"/>
</dbReference>
<dbReference type="EMBL" id="NTMR01000005">
    <property type="protein sequence ID" value="PBK05129.1"/>
    <property type="molecule type" value="Genomic_DNA"/>
</dbReference>
<dbReference type="InterPro" id="IPR003661">
    <property type="entry name" value="HisK_dim/P_dom"/>
</dbReference>
<evidence type="ECO:0000256" key="11">
    <source>
        <dbReference type="SAM" id="Phobius"/>
    </source>
</evidence>
<evidence type="ECO:0000313" key="15">
    <source>
        <dbReference type="Proteomes" id="UP000242313"/>
    </source>
</evidence>
<dbReference type="SUPFAM" id="SSF47384">
    <property type="entry name" value="Homodimeric domain of signal transducing histidine kinase"/>
    <property type="match status" value="1"/>
</dbReference>
<dbReference type="PANTHER" id="PTHR45436:SF5">
    <property type="entry name" value="SENSOR HISTIDINE KINASE TRCS"/>
    <property type="match status" value="1"/>
</dbReference>
<sequence>MPALADSKLTRSGRSLRLRILVALLLVFVLGSSLSAVHTYGTRDDLRRSILLLQARTVSEGYSADQPISALPRYHAGNEMEYTLYTPDGSLHSFADYMPRPRRLRLPAPEDHDSWWHWSPFGGQVINVPIALADGSVLMVSRNDAAERAMLNQLLLDRLRHSVLFVIPLGLLAAGLILSLLHWTLRPVGRATALAANIGPQAPAQRIPLADLPREIQPLANAANQALDRLASAYDASQRFIADAAHELRTPLTVLDLRLQDARRSGNPDWPALEQEMRQLTRLVEQLLTLARQDEGQHMTRSGESTALSRLAREVAASLLPLFEEQQRTLEVVIEDGLQCQGQAEELRQALINLLENALLHGQGKVRLQARRDGQSVEVSISDEGQGVPLAHQEAMFERFRKGRQGSSGTGLGLPIVRRVIENAGGSVSFDAALPSTLRLSLPAAD</sequence>
<feature type="domain" description="Histidine kinase" evidence="12">
    <location>
        <begin position="243"/>
        <end position="446"/>
    </location>
</feature>
<feature type="domain" description="HAMP" evidence="13">
    <location>
        <begin position="182"/>
        <end position="235"/>
    </location>
</feature>
<dbReference type="Proteomes" id="UP000242313">
    <property type="component" value="Unassembled WGS sequence"/>
</dbReference>
<dbReference type="InterPro" id="IPR004358">
    <property type="entry name" value="Sig_transdc_His_kin-like_C"/>
</dbReference>
<dbReference type="SMART" id="SM00388">
    <property type="entry name" value="HisKA"/>
    <property type="match status" value="1"/>
</dbReference>
<keyword evidence="7 14" id="KW-0418">Kinase</keyword>
<evidence type="ECO:0000313" key="14">
    <source>
        <dbReference type="EMBL" id="PBK05129.1"/>
    </source>
</evidence>
<evidence type="ECO:0000256" key="7">
    <source>
        <dbReference type="ARBA" id="ARBA00022777"/>
    </source>
</evidence>
<dbReference type="InterPro" id="IPR003660">
    <property type="entry name" value="HAMP_dom"/>
</dbReference>
<dbReference type="PROSITE" id="PS50109">
    <property type="entry name" value="HIS_KIN"/>
    <property type="match status" value="1"/>
</dbReference>
<dbReference type="InterPro" id="IPR036890">
    <property type="entry name" value="HATPase_C_sf"/>
</dbReference>
<keyword evidence="4" id="KW-0597">Phosphoprotein</keyword>
<comment type="catalytic activity">
    <reaction evidence="1">
        <text>ATP + protein L-histidine = ADP + protein N-phospho-L-histidine.</text>
        <dbReference type="EC" id="2.7.13.3"/>
    </reaction>
</comment>
<dbReference type="CDD" id="cd00082">
    <property type="entry name" value="HisKA"/>
    <property type="match status" value="1"/>
</dbReference>
<dbReference type="InterPro" id="IPR003594">
    <property type="entry name" value="HATPase_dom"/>
</dbReference>
<evidence type="ECO:0000256" key="2">
    <source>
        <dbReference type="ARBA" id="ARBA00004370"/>
    </source>
</evidence>
<name>A0A2A3MJX5_9PSED</name>
<keyword evidence="6 11" id="KW-0812">Transmembrane</keyword>
<feature type="transmembrane region" description="Helical" evidence="11">
    <location>
        <begin position="162"/>
        <end position="185"/>
    </location>
</feature>
<dbReference type="GO" id="GO:0005886">
    <property type="term" value="C:plasma membrane"/>
    <property type="evidence" value="ECO:0007669"/>
    <property type="project" value="TreeGrafter"/>
</dbReference>
<evidence type="ECO:0000256" key="5">
    <source>
        <dbReference type="ARBA" id="ARBA00022679"/>
    </source>
</evidence>
<evidence type="ECO:0000256" key="1">
    <source>
        <dbReference type="ARBA" id="ARBA00000085"/>
    </source>
</evidence>
<dbReference type="SMART" id="SM00387">
    <property type="entry name" value="HATPase_c"/>
    <property type="match status" value="1"/>
</dbReference>
<protein>
    <recommendedName>
        <fullName evidence="3">histidine kinase</fullName>
        <ecNumber evidence="3">2.7.13.3</ecNumber>
    </recommendedName>
</protein>
<accession>A0A2A3MJX5</accession>
<dbReference type="SUPFAM" id="SSF55874">
    <property type="entry name" value="ATPase domain of HSP90 chaperone/DNA topoisomerase II/histidine kinase"/>
    <property type="match status" value="1"/>
</dbReference>
<keyword evidence="5" id="KW-0808">Transferase</keyword>
<evidence type="ECO:0000256" key="10">
    <source>
        <dbReference type="ARBA" id="ARBA00023136"/>
    </source>
</evidence>
<dbReference type="InterPro" id="IPR050428">
    <property type="entry name" value="TCS_sensor_his_kinase"/>
</dbReference>
<evidence type="ECO:0000259" key="13">
    <source>
        <dbReference type="PROSITE" id="PS50885"/>
    </source>
</evidence>
<keyword evidence="15" id="KW-1185">Reference proteome</keyword>
<evidence type="ECO:0000256" key="9">
    <source>
        <dbReference type="ARBA" id="ARBA00023012"/>
    </source>
</evidence>
<comment type="caution">
    <text evidence="14">The sequence shown here is derived from an EMBL/GenBank/DDBJ whole genome shotgun (WGS) entry which is preliminary data.</text>
</comment>